<dbReference type="AlphaFoldDB" id="A0A3B0MBT8"/>
<gene>
    <name evidence="3" type="ORF">ROE7235_03155</name>
</gene>
<name>A0A3B0MBT8_9RHOB</name>
<feature type="domain" description="Transposase InsH N-terminal" evidence="2">
    <location>
        <begin position="16"/>
        <end position="113"/>
    </location>
</feature>
<dbReference type="EMBL" id="UIHC01000047">
    <property type="protein sequence ID" value="SUZ33385.1"/>
    <property type="molecule type" value="Genomic_DNA"/>
</dbReference>
<proteinExistence type="predicted"/>
<feature type="region of interest" description="Disordered" evidence="1">
    <location>
        <begin position="121"/>
        <end position="198"/>
    </location>
</feature>
<evidence type="ECO:0000256" key="1">
    <source>
        <dbReference type="SAM" id="MobiDB-lite"/>
    </source>
</evidence>
<sequence length="252" mass="27579">MRGTDEASGSLYSFVDLEERIPARHPLRRIRQVVNDALASLDAKFEALYTDFGRPSVPSERLIRASLIQILFSIRSPRRRAFDTTRQLTEQIQYNLLFRFFVGVGIDDPVWDEGCPENCPVDRFQAKAGDMPADDDPGSPTGPGSPAEVHPEPGQCRASMGGGGSENGPGDSLPDDGDDGEPRGTRHGPPPHPGSTQRLTLGVKFVADLRQACVTPHIAQKSRYSAIDGRTTRREGYALSIKHRKQIAEAFG</sequence>
<reference evidence="4" key="1">
    <citation type="submission" date="2018-08" db="EMBL/GenBank/DDBJ databases">
        <authorList>
            <person name="Rodrigo-Torres L."/>
            <person name="Arahal R. D."/>
            <person name="Lucena T."/>
        </authorList>
    </citation>
    <scope>NUCLEOTIDE SEQUENCE [LARGE SCALE GENOMIC DNA]</scope>
    <source>
        <strain evidence="4">CECT 7235</strain>
    </source>
</reference>
<protein>
    <recommendedName>
        <fullName evidence="2">Transposase InsH N-terminal domain-containing protein</fullName>
    </recommendedName>
</protein>
<organism evidence="3 4">
    <name type="scientific">Roseinatronobacter ekhonensis</name>
    <dbReference type="NCBI Taxonomy" id="254356"/>
    <lineage>
        <taxon>Bacteria</taxon>
        <taxon>Pseudomonadati</taxon>
        <taxon>Pseudomonadota</taxon>
        <taxon>Alphaproteobacteria</taxon>
        <taxon>Rhodobacterales</taxon>
        <taxon>Paracoccaceae</taxon>
        <taxon>Roseinatronobacter</taxon>
    </lineage>
</organism>
<evidence type="ECO:0000313" key="3">
    <source>
        <dbReference type="EMBL" id="SUZ33385.1"/>
    </source>
</evidence>
<dbReference type="InterPro" id="IPR008490">
    <property type="entry name" value="Transposase_InsH_N"/>
</dbReference>
<dbReference type="Proteomes" id="UP000272908">
    <property type="component" value="Unassembled WGS sequence"/>
</dbReference>
<accession>A0A3B0MBT8</accession>
<feature type="compositionally biased region" description="Low complexity" evidence="1">
    <location>
        <begin position="138"/>
        <end position="147"/>
    </location>
</feature>
<evidence type="ECO:0000313" key="4">
    <source>
        <dbReference type="Proteomes" id="UP000272908"/>
    </source>
</evidence>
<keyword evidence="4" id="KW-1185">Reference proteome</keyword>
<dbReference type="Pfam" id="PF05598">
    <property type="entry name" value="DUF772"/>
    <property type="match status" value="1"/>
</dbReference>
<evidence type="ECO:0000259" key="2">
    <source>
        <dbReference type="Pfam" id="PF05598"/>
    </source>
</evidence>